<evidence type="ECO:0000313" key="1">
    <source>
        <dbReference type="EMBL" id="HIU54388.1"/>
    </source>
</evidence>
<comment type="caution">
    <text evidence="1">The sequence shown here is derived from an EMBL/GenBank/DDBJ whole genome shotgun (WGS) entry which is preliminary data.</text>
</comment>
<gene>
    <name evidence="1" type="ORF">IAB03_01110</name>
</gene>
<protein>
    <submittedName>
        <fullName evidence="1">DUF3108 domain-containing protein</fullName>
    </submittedName>
</protein>
<reference evidence="1" key="1">
    <citation type="submission" date="2020-10" db="EMBL/GenBank/DDBJ databases">
        <authorList>
            <person name="Gilroy R."/>
        </authorList>
    </citation>
    <scope>NUCLEOTIDE SEQUENCE</scope>
    <source>
        <strain evidence="1">CHK158-818</strain>
    </source>
</reference>
<evidence type="ECO:0000313" key="2">
    <source>
        <dbReference type="Proteomes" id="UP000824112"/>
    </source>
</evidence>
<sequence>MRTTIKTLRALLQWVASQIRPLSGSNLLRGVLLLSCWLSSFGVEGRNLYNPVPEKLTYEVVYHWGLIWKKAAEATLSLDISQVGDTAVYKGRLVARTLAFADKIFRVRDTLNVVMKGPDMRPYYYAKIADEDNTYRKDEVYYHYSDEGIQGITKLYRPKRNAIESYVLKAEKDAFDMMSVFYYIRTLDFENAQMYQRFPVKIFSGKKVENLSIEYLGRTIFNSPSKRVFNAFKIKLRFSIDNGASETENITAWISDDGRKIPLQVEGRLPLGALKALYTGE</sequence>
<proteinExistence type="predicted"/>
<dbReference type="AlphaFoldDB" id="A0A9D1M5Q6"/>
<reference evidence="1" key="2">
    <citation type="journal article" date="2021" name="PeerJ">
        <title>Extensive microbial diversity within the chicken gut microbiome revealed by metagenomics and culture.</title>
        <authorList>
            <person name="Gilroy R."/>
            <person name="Ravi A."/>
            <person name="Getino M."/>
            <person name="Pursley I."/>
            <person name="Horton D.L."/>
            <person name="Alikhan N.F."/>
            <person name="Baker D."/>
            <person name="Gharbi K."/>
            <person name="Hall N."/>
            <person name="Watson M."/>
            <person name="Adriaenssens E.M."/>
            <person name="Foster-Nyarko E."/>
            <person name="Jarju S."/>
            <person name="Secka A."/>
            <person name="Antonio M."/>
            <person name="Oren A."/>
            <person name="Chaudhuri R.R."/>
            <person name="La Ragione R."/>
            <person name="Hildebrand F."/>
            <person name="Pallen M.J."/>
        </authorList>
    </citation>
    <scope>NUCLEOTIDE SEQUENCE</scope>
    <source>
        <strain evidence="1">CHK158-818</strain>
    </source>
</reference>
<organism evidence="1 2">
    <name type="scientific">Candidatus Gallibacteroides avistercoris</name>
    <dbReference type="NCBI Taxonomy" id="2840833"/>
    <lineage>
        <taxon>Bacteria</taxon>
        <taxon>Pseudomonadati</taxon>
        <taxon>Bacteroidota</taxon>
        <taxon>Bacteroidia</taxon>
        <taxon>Bacteroidales</taxon>
        <taxon>Bacteroidaceae</taxon>
        <taxon>Bacteroidaceae incertae sedis</taxon>
        <taxon>Candidatus Gallibacteroides</taxon>
    </lineage>
</organism>
<dbReference type="InterPro" id="IPR021457">
    <property type="entry name" value="DUF3108"/>
</dbReference>
<dbReference type="EMBL" id="DVNA01000024">
    <property type="protein sequence ID" value="HIU54388.1"/>
    <property type="molecule type" value="Genomic_DNA"/>
</dbReference>
<accession>A0A9D1M5Q6</accession>
<dbReference type="Pfam" id="PF11306">
    <property type="entry name" value="DUF3108"/>
    <property type="match status" value="1"/>
</dbReference>
<dbReference type="Proteomes" id="UP000824112">
    <property type="component" value="Unassembled WGS sequence"/>
</dbReference>
<name>A0A9D1M5Q6_9BACT</name>